<proteinExistence type="predicted"/>
<gene>
    <name evidence="1" type="ORF">CRU91_05015</name>
</gene>
<accession>A0A366MTK7</accession>
<dbReference type="AlphaFoldDB" id="A0A366MTK7"/>
<keyword evidence="2" id="KW-1185">Reference proteome</keyword>
<reference evidence="1 2" key="1">
    <citation type="submission" date="2017-10" db="EMBL/GenBank/DDBJ databases">
        <title>Genomics of the genus Arcobacter.</title>
        <authorList>
            <person name="Perez-Cataluna A."/>
            <person name="Figueras M.J."/>
        </authorList>
    </citation>
    <scope>NUCLEOTIDE SEQUENCE [LARGE SCALE GENOMIC DNA]</scope>
    <source>
        <strain evidence="1 2">CECT 9230</strain>
    </source>
</reference>
<sequence>MISIQIEDKQIENLLYKEFKSTENIKEYLYKLVLEDLKPNNFPEQLTLTKEEAKQKVETAINNISKNNGLDLDNAFEKVFL</sequence>
<comment type="caution">
    <text evidence="1">The sequence shown here is derived from an EMBL/GenBank/DDBJ whole genome shotgun (WGS) entry which is preliminary data.</text>
</comment>
<evidence type="ECO:0000313" key="2">
    <source>
        <dbReference type="Proteomes" id="UP000252669"/>
    </source>
</evidence>
<name>A0A366MTK7_9BACT</name>
<dbReference type="RefSeq" id="WP_113894024.1">
    <property type="nucleotide sequence ID" value="NZ_JANJGA010000008.1"/>
</dbReference>
<protein>
    <submittedName>
        <fullName evidence="1">Uncharacterized protein</fullName>
    </submittedName>
</protein>
<evidence type="ECO:0000313" key="1">
    <source>
        <dbReference type="EMBL" id="RBQ29193.1"/>
    </source>
</evidence>
<dbReference type="Proteomes" id="UP000252669">
    <property type="component" value="Unassembled WGS sequence"/>
</dbReference>
<organism evidence="1 2">
    <name type="scientific">Aliarcobacter vitoriensis</name>
    <dbReference type="NCBI Taxonomy" id="2011099"/>
    <lineage>
        <taxon>Bacteria</taxon>
        <taxon>Pseudomonadati</taxon>
        <taxon>Campylobacterota</taxon>
        <taxon>Epsilonproteobacteria</taxon>
        <taxon>Campylobacterales</taxon>
        <taxon>Arcobacteraceae</taxon>
        <taxon>Aliarcobacter</taxon>
    </lineage>
</organism>
<dbReference type="EMBL" id="PDKB01000007">
    <property type="protein sequence ID" value="RBQ29193.1"/>
    <property type="molecule type" value="Genomic_DNA"/>
</dbReference>